<name>A0A645BMU9_9ZZZZ</name>
<accession>A0A645BMU9</accession>
<gene>
    <name evidence="1" type="ORF">SDC9_113477</name>
</gene>
<organism evidence="1">
    <name type="scientific">bioreactor metagenome</name>
    <dbReference type="NCBI Taxonomy" id="1076179"/>
    <lineage>
        <taxon>unclassified sequences</taxon>
        <taxon>metagenomes</taxon>
        <taxon>ecological metagenomes</taxon>
    </lineage>
</organism>
<proteinExistence type="predicted"/>
<reference evidence="1" key="1">
    <citation type="submission" date="2019-08" db="EMBL/GenBank/DDBJ databases">
        <authorList>
            <person name="Kucharzyk K."/>
            <person name="Murdoch R.W."/>
            <person name="Higgins S."/>
            <person name="Loffler F."/>
        </authorList>
    </citation>
    <scope>NUCLEOTIDE SEQUENCE</scope>
</reference>
<evidence type="ECO:0000313" key="1">
    <source>
        <dbReference type="EMBL" id="MPM66567.1"/>
    </source>
</evidence>
<dbReference type="AlphaFoldDB" id="A0A645BMU9"/>
<dbReference type="AntiFam" id="ANF00131">
    <property type="entry name" value="Shadow ORF (opposite qseC)"/>
</dbReference>
<protein>
    <submittedName>
        <fullName evidence="1">Uncharacterized protein</fullName>
    </submittedName>
</protein>
<comment type="caution">
    <text evidence="1">The sequence shown here is derived from an EMBL/GenBank/DDBJ whole genome shotgun (WGS) entry which is preliminary data.</text>
</comment>
<sequence>MPLHGERHGVGHHLPRQRIEPHGLVRCARCGALLLPRQHHQLFDKLGRAINPRHQPRRGLSARGLVGCALQPLHLQPQRRQRRTQLMRCIGHEMLLRLKRSLHAREQRIELVHQRQHLVAQPLGSHWREILRAPRRDVAPHTLHRRK</sequence>
<dbReference type="EMBL" id="VSSQ01021164">
    <property type="protein sequence ID" value="MPM66567.1"/>
    <property type="molecule type" value="Genomic_DNA"/>
</dbReference>